<feature type="region of interest" description="Disordered" evidence="1">
    <location>
        <begin position="1"/>
        <end position="105"/>
    </location>
</feature>
<reference evidence="2" key="1">
    <citation type="submission" date="2021-01" db="EMBL/GenBank/DDBJ databases">
        <title>Phytophthora aleatoria, a newly-described species from Pinus radiata is distinct from Phytophthora cactorum isolates based on comparative genomics.</title>
        <authorList>
            <person name="Mcdougal R."/>
            <person name="Panda P."/>
            <person name="Williams N."/>
            <person name="Studholme D.J."/>
        </authorList>
    </citation>
    <scope>NUCLEOTIDE SEQUENCE</scope>
    <source>
        <strain evidence="2">NZFS 4037</strain>
    </source>
</reference>
<organism evidence="2 3">
    <name type="scientific">Phytophthora aleatoria</name>
    <dbReference type="NCBI Taxonomy" id="2496075"/>
    <lineage>
        <taxon>Eukaryota</taxon>
        <taxon>Sar</taxon>
        <taxon>Stramenopiles</taxon>
        <taxon>Oomycota</taxon>
        <taxon>Peronosporomycetes</taxon>
        <taxon>Peronosporales</taxon>
        <taxon>Peronosporaceae</taxon>
        <taxon>Phytophthora</taxon>
    </lineage>
</organism>
<evidence type="ECO:0000313" key="2">
    <source>
        <dbReference type="EMBL" id="KAG6950897.1"/>
    </source>
</evidence>
<dbReference type="Proteomes" id="UP000709295">
    <property type="component" value="Unassembled WGS sequence"/>
</dbReference>
<feature type="compositionally biased region" description="Basic residues" evidence="1">
    <location>
        <begin position="52"/>
        <end position="66"/>
    </location>
</feature>
<keyword evidence="3" id="KW-1185">Reference proteome</keyword>
<evidence type="ECO:0000313" key="3">
    <source>
        <dbReference type="Proteomes" id="UP000709295"/>
    </source>
</evidence>
<accession>A0A8J5LXV6</accession>
<comment type="caution">
    <text evidence="2">The sequence shown here is derived from an EMBL/GenBank/DDBJ whole genome shotgun (WGS) entry which is preliminary data.</text>
</comment>
<feature type="compositionally biased region" description="Polar residues" evidence="1">
    <location>
        <begin position="1"/>
        <end position="10"/>
    </location>
</feature>
<proteinExistence type="predicted"/>
<dbReference type="AlphaFoldDB" id="A0A8J5LXV6"/>
<evidence type="ECO:0000256" key="1">
    <source>
        <dbReference type="SAM" id="MobiDB-lite"/>
    </source>
</evidence>
<protein>
    <submittedName>
        <fullName evidence="2">Uncharacterized protein</fullName>
    </submittedName>
</protein>
<dbReference type="EMBL" id="JAENGY010001255">
    <property type="protein sequence ID" value="KAG6950897.1"/>
    <property type="molecule type" value="Genomic_DNA"/>
</dbReference>
<gene>
    <name evidence="2" type="ORF">JG688_00013964</name>
</gene>
<sequence>MSRRQASQDPDNGRTRTAIPDSGSDVSGVARASRTQKSVRKRTSSSTSGSQSKRRRRRQASRRHHSPSASGSDVETRRCSPSDSEDSEEEIPRTEGGGGTDGWDIVAQDNRVTVPELDVRAFDSWDSLETYVMP</sequence>
<name>A0A8J5LXV6_9STRA</name>